<comment type="caution">
    <text evidence="1">The sequence shown here is derived from an EMBL/GenBank/DDBJ whole genome shotgun (WGS) entry which is preliminary data.</text>
</comment>
<dbReference type="RefSeq" id="WP_098458784.1">
    <property type="nucleotide sequence ID" value="NZ_PDJH01000001.1"/>
</dbReference>
<dbReference type="EMBL" id="PDJH01000001">
    <property type="protein sequence ID" value="PFG37783.1"/>
    <property type="molecule type" value="Genomic_DNA"/>
</dbReference>
<dbReference type="AlphaFoldDB" id="A0A2A9EG25"/>
<reference evidence="1 2" key="1">
    <citation type="submission" date="2017-10" db="EMBL/GenBank/DDBJ databases">
        <title>Sequencing the genomes of 1000 actinobacteria strains.</title>
        <authorList>
            <person name="Klenk H.-P."/>
        </authorList>
    </citation>
    <scope>NUCLEOTIDE SEQUENCE [LARGE SCALE GENOMIC DNA]</scope>
    <source>
        <strain evidence="1 2">DSM 21574</strain>
    </source>
</reference>
<gene>
    <name evidence="1" type="ORF">ATL41_2559</name>
</gene>
<name>A0A2A9EG25_9MICO</name>
<evidence type="ECO:0000313" key="2">
    <source>
        <dbReference type="Proteomes" id="UP000221394"/>
    </source>
</evidence>
<sequence length="165" mass="17127">MPSLAPRSPARSSRPRRWTGALAAVGLVALGACTPTITVEVAPDATDPLCASIVLALPEKLGGAERLRTTSQATAAWGVQSSAITLRCGVEPPGPTTEACQAIEDASGTSVDWLVVEDEDEGSWTFTTYGRVPAVEVTVPDGVATAPVVDLNRSVSLAPQSRHCY</sequence>
<dbReference type="OrthoDB" id="4331648at2"/>
<evidence type="ECO:0000313" key="1">
    <source>
        <dbReference type="EMBL" id="PFG37783.1"/>
    </source>
</evidence>
<dbReference type="Pfam" id="PF12028">
    <property type="entry name" value="DUF3515"/>
    <property type="match status" value="1"/>
</dbReference>
<protein>
    <submittedName>
        <fullName evidence="1">Uncharacterized protein DUF3515</fullName>
    </submittedName>
</protein>
<dbReference type="InterPro" id="IPR021903">
    <property type="entry name" value="DUF3515"/>
</dbReference>
<dbReference type="Proteomes" id="UP000221394">
    <property type="component" value="Unassembled WGS sequence"/>
</dbReference>
<keyword evidence="2" id="KW-1185">Reference proteome</keyword>
<organism evidence="1 2">
    <name type="scientific">Flavimobilis soli</name>
    <dbReference type="NCBI Taxonomy" id="442709"/>
    <lineage>
        <taxon>Bacteria</taxon>
        <taxon>Bacillati</taxon>
        <taxon>Actinomycetota</taxon>
        <taxon>Actinomycetes</taxon>
        <taxon>Micrococcales</taxon>
        <taxon>Jonesiaceae</taxon>
        <taxon>Flavimobilis</taxon>
    </lineage>
</organism>
<accession>A0A2A9EG25</accession>
<proteinExistence type="predicted"/>
<dbReference type="PROSITE" id="PS51257">
    <property type="entry name" value="PROKAR_LIPOPROTEIN"/>
    <property type="match status" value="1"/>
</dbReference>